<evidence type="ECO:0000313" key="3">
    <source>
        <dbReference type="Proteomes" id="UP000183454"/>
    </source>
</evidence>
<dbReference type="SUPFAM" id="SSF55729">
    <property type="entry name" value="Acyl-CoA N-acyltransferases (Nat)"/>
    <property type="match status" value="1"/>
</dbReference>
<dbReference type="PANTHER" id="PTHR47237">
    <property type="entry name" value="SLL0310 PROTEIN"/>
    <property type="match status" value="1"/>
</dbReference>
<dbReference type="InterPro" id="IPR041496">
    <property type="entry name" value="YitH/HolE_GNAT"/>
</dbReference>
<dbReference type="InterPro" id="IPR016181">
    <property type="entry name" value="Acyl_CoA_acyltransferase"/>
</dbReference>
<dbReference type="CDD" id="cd04301">
    <property type="entry name" value="NAT_SF"/>
    <property type="match status" value="1"/>
</dbReference>
<accession>A0A1H2TJC1</accession>
<dbReference type="PANTHER" id="PTHR47237:SF1">
    <property type="entry name" value="SLL0310 PROTEIN"/>
    <property type="match status" value="1"/>
</dbReference>
<dbReference type="Proteomes" id="UP000183454">
    <property type="component" value="Unassembled WGS sequence"/>
</dbReference>
<sequence>MNDTYIIKGMTQKELNLMIELAASEGWNPGLHDSDCFYAADNNGFFLGLLNNEPVACLSAVKYSNSFGFVGLYIVKESYRGKGYGSRIMHAGLEYLKGCNIGLDGVLAQLNNYKKYGFQLAYHNIRYQGLTGGKAPNNLGLIKLTEIPFKQINLYDSAFFPADRAAFLKLWLTQPDSVALGVIHEDKLVAYGVIRACRVGYKIGPLFANNPIFAETLFLALKANVRAEQPVFLDIMEQNPNAFALVRRYKMQPVFETARMYTQQVPALDTERLYGVTSFELG</sequence>
<dbReference type="RefSeq" id="WP_074666437.1">
    <property type="nucleotide sequence ID" value="NZ_FNNH01000011.1"/>
</dbReference>
<evidence type="ECO:0000259" key="1">
    <source>
        <dbReference type="PROSITE" id="PS51186"/>
    </source>
</evidence>
<evidence type="ECO:0000313" key="2">
    <source>
        <dbReference type="EMBL" id="SDW43910.1"/>
    </source>
</evidence>
<reference evidence="2 3" key="1">
    <citation type="submission" date="2016-10" db="EMBL/GenBank/DDBJ databases">
        <authorList>
            <person name="de Groot N.N."/>
        </authorList>
    </citation>
    <scope>NUCLEOTIDE SEQUENCE [LARGE SCALE GENOMIC DNA]</scope>
    <source>
        <strain evidence="2 3">Nm110</strain>
    </source>
</reference>
<dbReference type="EMBL" id="FNNH01000011">
    <property type="protein sequence ID" value="SDW43910.1"/>
    <property type="molecule type" value="Genomic_DNA"/>
</dbReference>
<dbReference type="Pfam" id="PF18014">
    <property type="entry name" value="Acetyltransf_18"/>
    <property type="match status" value="1"/>
</dbReference>
<gene>
    <name evidence="2" type="ORF">SAMN05421882_101140</name>
</gene>
<dbReference type="Gene3D" id="3.40.630.30">
    <property type="match status" value="1"/>
</dbReference>
<feature type="domain" description="N-acetyltransferase" evidence="1">
    <location>
        <begin position="5"/>
        <end position="146"/>
    </location>
</feature>
<dbReference type="Pfam" id="PF00583">
    <property type="entry name" value="Acetyltransf_1"/>
    <property type="match status" value="1"/>
</dbReference>
<organism evidence="2 3">
    <name type="scientific">Nitrosomonas communis</name>
    <dbReference type="NCBI Taxonomy" id="44574"/>
    <lineage>
        <taxon>Bacteria</taxon>
        <taxon>Pseudomonadati</taxon>
        <taxon>Pseudomonadota</taxon>
        <taxon>Betaproteobacteria</taxon>
        <taxon>Nitrosomonadales</taxon>
        <taxon>Nitrosomonadaceae</taxon>
        <taxon>Nitrosomonas</taxon>
    </lineage>
</organism>
<dbReference type="PROSITE" id="PS51186">
    <property type="entry name" value="GNAT"/>
    <property type="match status" value="1"/>
</dbReference>
<name>A0A1H2TJC1_9PROT</name>
<dbReference type="InterPro" id="IPR000182">
    <property type="entry name" value="GNAT_dom"/>
</dbReference>
<dbReference type="AlphaFoldDB" id="A0A1H2TJC1"/>
<dbReference type="GO" id="GO:0016747">
    <property type="term" value="F:acyltransferase activity, transferring groups other than amino-acyl groups"/>
    <property type="evidence" value="ECO:0007669"/>
    <property type="project" value="InterPro"/>
</dbReference>
<dbReference type="InterPro" id="IPR052729">
    <property type="entry name" value="Acyl/Acetyltrans_Enzymes"/>
</dbReference>
<dbReference type="Gene3D" id="3.40.630.90">
    <property type="match status" value="1"/>
</dbReference>
<keyword evidence="2" id="KW-0808">Transferase</keyword>
<protein>
    <submittedName>
        <fullName evidence="2">Acetyltransferase (GNAT) domain-containing protein</fullName>
    </submittedName>
</protein>
<proteinExistence type="predicted"/>